<dbReference type="InterPro" id="IPR023801">
    <property type="entry name" value="His_deacetylse_dom"/>
</dbReference>
<keyword evidence="6" id="KW-0156">Chromatin regulator</keyword>
<dbReference type="PRINTS" id="PR01270">
    <property type="entry name" value="HDASUPER"/>
</dbReference>
<dbReference type="EMBL" id="HE575318">
    <property type="protein sequence ID" value="CCC90592.1"/>
    <property type="molecule type" value="Genomic_DNA"/>
</dbReference>
<evidence type="ECO:0000256" key="4">
    <source>
        <dbReference type="ARBA" id="ARBA00022491"/>
    </source>
</evidence>
<keyword evidence="7" id="KW-0805">Transcription regulation</keyword>
<dbReference type="SUPFAM" id="SSF52768">
    <property type="entry name" value="Arginase/deacetylase"/>
    <property type="match status" value="1"/>
</dbReference>
<dbReference type="EC" id="3.5.1.98" evidence="3"/>
<keyword evidence="8" id="KW-0804">Transcription</keyword>
<sequence>MTSKGQDERKRVRLRQLNLDGEVSVRRQVPPQLHTSASICRGQLTESIEQIAQRVGVEATSVEGIVDGQGLTIFGPLQNGMEIFIAGPVVSSLDKDENKCAALHLPDVPVAWAYDPRMLAHIPPVDRVPEGPYRLQRAIEALQSAERAIQFLPVELQNRENSACDGAGAKGLSNMAVEESLRGTETGPSWIPPRLATLDEIALCHNAELYRHFIEEGTPLPPPLRTDVYCNDQTSSVATRLSVGAVIDASRRVFHKRPSFAFCLVRPPGHHASADTPSGFCLANNVAIAATQLLEDWRSEHGYTMEEAYSQECGVQTVPALPRVAIVDIDVHHGEGTQSFVEMERQLMYLSVHRYDNGTFYPHDPRGATSYVGQHRNICNVAVNTASGDHTRCEEVISDLLLARVVDEVFLPRLQKFQPDVLLLSLGFDAAYGDPLGKMAVEGGFAYAVGALKKMCLQSRKPVSLVVVLEGGYSPESVAKGVVGVAHALCYPADDAVVQNYSTLRTPKTWQDLRSRLTRLRQKRQYETTRTASPVLPGVPEQDTAKDTSQHTTLPEDDVLMERHAKWCDKLINRVLTIHEEANNSSSM</sequence>
<evidence type="ECO:0000256" key="9">
    <source>
        <dbReference type="ARBA" id="ARBA00023242"/>
    </source>
</evidence>
<comment type="subcellular location">
    <subcellularLocation>
        <location evidence="1">Nucleus</location>
    </subcellularLocation>
</comment>
<evidence type="ECO:0000259" key="11">
    <source>
        <dbReference type="Pfam" id="PF00850"/>
    </source>
</evidence>
<gene>
    <name evidence="12" type="ORF">TCIL3000_5_3160</name>
</gene>
<dbReference type="Pfam" id="PF00850">
    <property type="entry name" value="Hist_deacetyl"/>
    <property type="match status" value="1"/>
</dbReference>
<evidence type="ECO:0000256" key="1">
    <source>
        <dbReference type="ARBA" id="ARBA00004123"/>
    </source>
</evidence>
<evidence type="ECO:0000313" key="12">
    <source>
        <dbReference type="EMBL" id="CCC90592.1"/>
    </source>
</evidence>
<dbReference type="CDD" id="cd09992">
    <property type="entry name" value="HDAC_classII"/>
    <property type="match status" value="1"/>
</dbReference>
<keyword evidence="5" id="KW-0378">Hydrolase</keyword>
<evidence type="ECO:0000256" key="3">
    <source>
        <dbReference type="ARBA" id="ARBA00012111"/>
    </source>
</evidence>
<dbReference type="InterPro" id="IPR037138">
    <property type="entry name" value="His_deacetylse_dom_sf"/>
</dbReference>
<dbReference type="AlphaFoldDB" id="G0ULT0"/>
<dbReference type="Gene3D" id="3.40.800.20">
    <property type="entry name" value="Histone deacetylase domain"/>
    <property type="match status" value="1"/>
</dbReference>
<evidence type="ECO:0000256" key="6">
    <source>
        <dbReference type="ARBA" id="ARBA00022853"/>
    </source>
</evidence>
<dbReference type="GO" id="GO:0141221">
    <property type="term" value="F:histone deacetylase activity, hydrolytic mechanism"/>
    <property type="evidence" value="ECO:0007669"/>
    <property type="project" value="UniProtKB-EC"/>
</dbReference>
<accession>G0ULT0</accession>
<protein>
    <recommendedName>
        <fullName evidence="3">histone deacetylase</fullName>
        <ecNumber evidence="3">3.5.1.98</ecNumber>
    </recommendedName>
</protein>
<dbReference type="PANTHER" id="PTHR10625">
    <property type="entry name" value="HISTONE DEACETYLASE HDAC1-RELATED"/>
    <property type="match status" value="1"/>
</dbReference>
<feature type="region of interest" description="Disordered" evidence="10">
    <location>
        <begin position="526"/>
        <end position="557"/>
    </location>
</feature>
<name>G0ULT0_TRYCI</name>
<dbReference type="VEuPathDB" id="TriTrypDB:TcIL3000_5_3160"/>
<proteinExistence type="inferred from homology"/>
<evidence type="ECO:0000256" key="8">
    <source>
        <dbReference type="ARBA" id="ARBA00023163"/>
    </source>
</evidence>
<feature type="domain" description="Histone deacetylase" evidence="11">
    <location>
        <begin position="187"/>
        <end position="487"/>
    </location>
</feature>
<evidence type="ECO:0000256" key="7">
    <source>
        <dbReference type="ARBA" id="ARBA00023015"/>
    </source>
</evidence>
<evidence type="ECO:0000256" key="10">
    <source>
        <dbReference type="SAM" id="MobiDB-lite"/>
    </source>
</evidence>
<evidence type="ECO:0000256" key="5">
    <source>
        <dbReference type="ARBA" id="ARBA00022801"/>
    </source>
</evidence>
<dbReference type="GO" id="GO:0040029">
    <property type="term" value="P:epigenetic regulation of gene expression"/>
    <property type="evidence" value="ECO:0007669"/>
    <property type="project" value="TreeGrafter"/>
</dbReference>
<dbReference type="InterPro" id="IPR023696">
    <property type="entry name" value="Ureohydrolase_dom_sf"/>
</dbReference>
<keyword evidence="9" id="KW-0539">Nucleus</keyword>
<dbReference type="PANTHER" id="PTHR10625:SF5">
    <property type="entry name" value="HISTONE DEACETYLASE"/>
    <property type="match status" value="1"/>
</dbReference>
<dbReference type="GO" id="GO:0000118">
    <property type="term" value="C:histone deacetylase complex"/>
    <property type="evidence" value="ECO:0007669"/>
    <property type="project" value="TreeGrafter"/>
</dbReference>
<reference evidence="12" key="1">
    <citation type="journal article" date="2012" name="Proc. Natl. Acad. Sci. U.S.A.">
        <title>Antigenic diversity is generated by distinct evolutionary mechanisms in African trypanosome species.</title>
        <authorList>
            <person name="Jackson A.P."/>
            <person name="Berry A."/>
            <person name="Aslett M."/>
            <person name="Allison H.C."/>
            <person name="Burton P."/>
            <person name="Vavrova-Anderson J."/>
            <person name="Brown R."/>
            <person name="Browne H."/>
            <person name="Corton N."/>
            <person name="Hauser H."/>
            <person name="Gamble J."/>
            <person name="Gilderthorp R."/>
            <person name="Marcello L."/>
            <person name="McQuillan J."/>
            <person name="Otto T.D."/>
            <person name="Quail M.A."/>
            <person name="Sanders M.J."/>
            <person name="van Tonder A."/>
            <person name="Ginger M.L."/>
            <person name="Field M.C."/>
            <person name="Barry J.D."/>
            <person name="Hertz-Fowler C."/>
            <person name="Berriman M."/>
        </authorList>
    </citation>
    <scope>NUCLEOTIDE SEQUENCE</scope>
    <source>
        <strain evidence="12">IL3000</strain>
    </source>
</reference>
<dbReference type="InterPro" id="IPR000286">
    <property type="entry name" value="HDACs"/>
</dbReference>
<organism evidence="12">
    <name type="scientific">Trypanosoma congolense (strain IL3000)</name>
    <dbReference type="NCBI Taxonomy" id="1068625"/>
    <lineage>
        <taxon>Eukaryota</taxon>
        <taxon>Discoba</taxon>
        <taxon>Euglenozoa</taxon>
        <taxon>Kinetoplastea</taxon>
        <taxon>Metakinetoplastina</taxon>
        <taxon>Trypanosomatida</taxon>
        <taxon>Trypanosomatidae</taxon>
        <taxon>Trypanosoma</taxon>
        <taxon>Nannomonas</taxon>
    </lineage>
</organism>
<comment type="similarity">
    <text evidence="2">Belongs to the histone deacetylase family. HD type 2 subfamily.</text>
</comment>
<keyword evidence="4" id="KW-0678">Repressor</keyword>
<evidence type="ECO:0000256" key="2">
    <source>
        <dbReference type="ARBA" id="ARBA00007738"/>
    </source>
</evidence>